<proteinExistence type="predicted"/>
<keyword evidence="1" id="KW-1133">Transmembrane helix</keyword>
<comment type="caution">
    <text evidence="2">The sequence shown here is derived from an EMBL/GenBank/DDBJ whole genome shotgun (WGS) entry which is preliminary data.</text>
</comment>
<gene>
    <name evidence="2" type="ORF">ACFQ1E_17315</name>
</gene>
<organism evidence="2 3">
    <name type="scientific">Sphingomonas canadensis</name>
    <dbReference type="NCBI Taxonomy" id="1219257"/>
    <lineage>
        <taxon>Bacteria</taxon>
        <taxon>Pseudomonadati</taxon>
        <taxon>Pseudomonadota</taxon>
        <taxon>Alphaproteobacteria</taxon>
        <taxon>Sphingomonadales</taxon>
        <taxon>Sphingomonadaceae</taxon>
        <taxon>Sphingomonas</taxon>
    </lineage>
</organism>
<dbReference type="Gene3D" id="3.30.70.2330">
    <property type="match status" value="1"/>
</dbReference>
<dbReference type="RefSeq" id="WP_264945936.1">
    <property type="nucleotide sequence ID" value="NZ_JAPDRA010000010.1"/>
</dbReference>
<name>A0ABW3H9H7_9SPHN</name>
<accession>A0ABW3H9H7</accession>
<reference evidence="3" key="1">
    <citation type="journal article" date="2019" name="Int. J. Syst. Evol. Microbiol.">
        <title>The Global Catalogue of Microorganisms (GCM) 10K type strain sequencing project: providing services to taxonomists for standard genome sequencing and annotation.</title>
        <authorList>
            <consortium name="The Broad Institute Genomics Platform"/>
            <consortium name="The Broad Institute Genome Sequencing Center for Infectious Disease"/>
            <person name="Wu L."/>
            <person name="Ma J."/>
        </authorList>
    </citation>
    <scope>NUCLEOTIDE SEQUENCE [LARGE SCALE GENOMIC DNA]</scope>
    <source>
        <strain evidence="3">CCUG 62982</strain>
    </source>
</reference>
<protein>
    <recommendedName>
        <fullName evidence="4">HIRAN domain-containing protein</fullName>
    </recommendedName>
</protein>
<keyword evidence="3" id="KW-1185">Reference proteome</keyword>
<keyword evidence="1" id="KW-0472">Membrane</keyword>
<evidence type="ECO:0000313" key="3">
    <source>
        <dbReference type="Proteomes" id="UP001596977"/>
    </source>
</evidence>
<evidence type="ECO:0000256" key="1">
    <source>
        <dbReference type="SAM" id="Phobius"/>
    </source>
</evidence>
<dbReference type="Proteomes" id="UP001596977">
    <property type="component" value="Unassembled WGS sequence"/>
</dbReference>
<evidence type="ECO:0000313" key="2">
    <source>
        <dbReference type="EMBL" id="MFD0948106.1"/>
    </source>
</evidence>
<evidence type="ECO:0008006" key="4">
    <source>
        <dbReference type="Google" id="ProtNLM"/>
    </source>
</evidence>
<feature type="transmembrane region" description="Helical" evidence="1">
    <location>
        <begin position="170"/>
        <end position="190"/>
    </location>
</feature>
<keyword evidence="1" id="KW-0812">Transmembrane</keyword>
<sequence>MVLPGKGIYRLPPDWCHVEGIWFLDEGDDFNVEVVGEYWRQDPYHLLIGERYEDGVDIEIAAELRPEPYNEHDEYAVAVHLDGHKAGYLRSGSDEQGLLHVLADLHAPLVAKAKITDGRAVMGPQGTYQLWLSVAGEVGVRRWDARRGEFCRSIDSEDAPDAANEQIRPWEIVIGTVILSVLIVGILVAIR</sequence>
<dbReference type="EMBL" id="JBHTJG010000010">
    <property type="protein sequence ID" value="MFD0948106.1"/>
    <property type="molecule type" value="Genomic_DNA"/>
</dbReference>